<comment type="caution">
    <text evidence="1">The sequence shown here is derived from an EMBL/GenBank/DDBJ whole genome shotgun (WGS) entry which is preliminary data.</text>
</comment>
<dbReference type="Proteomes" id="UP000051063">
    <property type="component" value="Unassembled WGS sequence"/>
</dbReference>
<organism evidence="1 2">
    <name type="scientific">Brevibacillus choshinensis</name>
    <dbReference type="NCBI Taxonomy" id="54911"/>
    <lineage>
        <taxon>Bacteria</taxon>
        <taxon>Bacillati</taxon>
        <taxon>Bacillota</taxon>
        <taxon>Bacilli</taxon>
        <taxon>Bacillales</taxon>
        <taxon>Paenibacillaceae</taxon>
        <taxon>Brevibacillus</taxon>
    </lineage>
</organism>
<reference evidence="1 2" key="1">
    <citation type="submission" date="2015-09" db="EMBL/GenBank/DDBJ databases">
        <title>Genome sequencing project for genomic taxonomy and phylogenomics of Bacillus-like bacteria.</title>
        <authorList>
            <person name="Liu B."/>
            <person name="Wang J."/>
            <person name="Zhu Y."/>
            <person name="Liu G."/>
            <person name="Chen Q."/>
            <person name="Chen Z."/>
            <person name="Lan J."/>
            <person name="Che J."/>
            <person name="Ge C."/>
            <person name="Shi H."/>
            <person name="Pan Z."/>
            <person name="Liu X."/>
        </authorList>
    </citation>
    <scope>NUCLEOTIDE SEQUENCE [LARGE SCALE GENOMIC DNA]</scope>
    <source>
        <strain evidence="1 2">DSM 8552</strain>
    </source>
</reference>
<name>A0ABR5NA45_BRECH</name>
<dbReference type="EMBL" id="LJJB01000007">
    <property type="protein sequence ID" value="KQL48406.1"/>
    <property type="molecule type" value="Genomic_DNA"/>
</dbReference>
<evidence type="ECO:0008006" key="3">
    <source>
        <dbReference type="Google" id="ProtNLM"/>
    </source>
</evidence>
<evidence type="ECO:0000313" key="2">
    <source>
        <dbReference type="Proteomes" id="UP000051063"/>
    </source>
</evidence>
<proteinExistence type="predicted"/>
<accession>A0ABR5NA45</accession>
<keyword evidence="2" id="KW-1185">Reference proteome</keyword>
<evidence type="ECO:0000313" key="1">
    <source>
        <dbReference type="EMBL" id="KQL48406.1"/>
    </source>
</evidence>
<protein>
    <recommendedName>
        <fullName evidence="3">Transcriptional regulator</fullName>
    </recommendedName>
</protein>
<gene>
    <name evidence="1" type="ORF">AN963_00910</name>
</gene>
<sequence length="74" mass="8378">MCLFGHEGCRTLPEQLFSYACARIRTLVEIMKEGGSLLPSMLAQRIQVSKANMKALDERELNQLLSLLQKLKRG</sequence>